<dbReference type="PANTHER" id="PTHR11059:SF0">
    <property type="entry name" value="DNA REPAIR PROTEIN RECN"/>
    <property type="match status" value="1"/>
</dbReference>
<comment type="similarity">
    <text evidence="2 9">Belongs to the RecN family.</text>
</comment>
<evidence type="ECO:0000256" key="7">
    <source>
        <dbReference type="ARBA" id="ARBA00023204"/>
    </source>
</evidence>
<dbReference type="NCBIfam" id="TIGR00634">
    <property type="entry name" value="recN"/>
    <property type="match status" value="1"/>
</dbReference>
<keyword evidence="6" id="KW-0067">ATP-binding</keyword>
<dbReference type="NCBIfam" id="NF008121">
    <property type="entry name" value="PRK10869.1"/>
    <property type="match status" value="1"/>
</dbReference>
<dbReference type="SUPFAM" id="SSF52540">
    <property type="entry name" value="P-loop containing nucleoside triphosphate hydrolases"/>
    <property type="match status" value="2"/>
</dbReference>
<dbReference type="PIRSF" id="PIRSF003128">
    <property type="entry name" value="RecN"/>
    <property type="match status" value="1"/>
</dbReference>
<sequence length="556" mass="60078">MLCRLVIRDFVLVRELALDFQPGFGALTGETGAGKSLLIDALAFVLGERAEVGLIRSGAPRAEVTAEFDASAQPAFAAWFAEQAIPLEAGEGILIRRVMEASGRSRALINGVPVTLQQVRTAGEWLLDIHGQHAHQSLLRADAQRQLLDDFGQLQMQTRTVATAWREWSSARQALADAGKRSGEIEARRDILAYQIKALSELANDQADWGWQQMGEEQSRLAHASSLIELTQGTVDTLGEGDEPLLSVLGRLQHRLQEGAALDARLQEPTDLLAAASNELSEALTLLRRHLDRFEVDPVRLAETERRMASMLELARKHLVDPPALPELYRQLTAEAASLADATDIAALEARVKASATAYAEAAAQLTKGRTKAAKTLSKGVSEAMQELALGGGQCRIALQPLDVEGSARGNERVEFQISGLAGDDWRSLSKVVSGGELSRISLAIQVVTSACSAVPTLIFDEVDVGIGGGVAEVVGRLLAKLGEQRQVLCVTHLAQVAARARWQWQVSKEKADGAFQSRVQTLDDAARIEEIARMLGGVEITERTRAHAAEMLQLA</sequence>
<evidence type="ECO:0000313" key="11">
    <source>
        <dbReference type="Proteomes" id="UP000463961"/>
    </source>
</evidence>
<evidence type="ECO:0000256" key="9">
    <source>
        <dbReference type="PIRNR" id="PIRNR003128"/>
    </source>
</evidence>
<dbReference type="OrthoDB" id="9806954at2"/>
<evidence type="ECO:0000256" key="8">
    <source>
        <dbReference type="ARBA" id="ARBA00033408"/>
    </source>
</evidence>
<evidence type="ECO:0000256" key="1">
    <source>
        <dbReference type="ARBA" id="ARBA00003618"/>
    </source>
</evidence>
<dbReference type="InterPro" id="IPR004604">
    <property type="entry name" value="DNA_recomb/repair_RecN"/>
</dbReference>
<dbReference type="GO" id="GO:0009432">
    <property type="term" value="P:SOS response"/>
    <property type="evidence" value="ECO:0007669"/>
    <property type="project" value="TreeGrafter"/>
</dbReference>
<evidence type="ECO:0000256" key="5">
    <source>
        <dbReference type="ARBA" id="ARBA00022763"/>
    </source>
</evidence>
<comment type="function">
    <text evidence="1 9">May be involved in recombinational repair of damaged DNA.</text>
</comment>
<dbReference type="GO" id="GO:0043590">
    <property type="term" value="C:bacterial nucleoid"/>
    <property type="evidence" value="ECO:0007669"/>
    <property type="project" value="TreeGrafter"/>
</dbReference>
<dbReference type="GO" id="GO:0005524">
    <property type="term" value="F:ATP binding"/>
    <property type="evidence" value="ECO:0007669"/>
    <property type="project" value="UniProtKB-KW"/>
</dbReference>
<evidence type="ECO:0000256" key="3">
    <source>
        <dbReference type="ARBA" id="ARBA00021315"/>
    </source>
</evidence>
<keyword evidence="4" id="KW-0547">Nucleotide-binding</keyword>
<dbReference type="AlphaFoldDB" id="A0A679I361"/>
<accession>A0A679I361</accession>
<keyword evidence="5 9" id="KW-0227">DNA damage</keyword>
<dbReference type="PANTHER" id="PTHR11059">
    <property type="entry name" value="DNA REPAIR PROTEIN RECN"/>
    <property type="match status" value="1"/>
</dbReference>
<evidence type="ECO:0000256" key="4">
    <source>
        <dbReference type="ARBA" id="ARBA00022741"/>
    </source>
</evidence>
<evidence type="ECO:0000313" key="10">
    <source>
        <dbReference type="EMBL" id="BBU68954.1"/>
    </source>
</evidence>
<dbReference type="Pfam" id="PF02463">
    <property type="entry name" value="SMC_N"/>
    <property type="match status" value="1"/>
</dbReference>
<dbReference type="GO" id="GO:0006281">
    <property type="term" value="P:DNA repair"/>
    <property type="evidence" value="ECO:0007669"/>
    <property type="project" value="UniProtKB-KW"/>
</dbReference>
<gene>
    <name evidence="10" type="primary">recN</name>
    <name evidence="10" type="ORF">ICHIAU1_12370</name>
</gene>
<proteinExistence type="inferred from homology"/>
<organism evidence="10 11">
    <name type="scientific">Fluviibacter phosphoraccumulans</name>
    <dbReference type="NCBI Taxonomy" id="1751046"/>
    <lineage>
        <taxon>Bacteria</taxon>
        <taxon>Pseudomonadati</taxon>
        <taxon>Pseudomonadota</taxon>
        <taxon>Betaproteobacteria</taxon>
        <taxon>Rhodocyclales</taxon>
        <taxon>Fluviibacteraceae</taxon>
        <taxon>Fluviibacter</taxon>
    </lineage>
</organism>
<keyword evidence="7 9" id="KW-0234">DNA repair</keyword>
<dbReference type="InterPro" id="IPR027417">
    <property type="entry name" value="P-loop_NTPase"/>
</dbReference>
<dbReference type="Gene3D" id="3.40.50.300">
    <property type="entry name" value="P-loop containing nucleotide triphosphate hydrolases"/>
    <property type="match status" value="2"/>
</dbReference>
<name>A0A679I361_9RHOO</name>
<dbReference type="FunFam" id="3.40.50.300:FF:000319">
    <property type="entry name" value="DNA repair protein RecN"/>
    <property type="match status" value="1"/>
</dbReference>
<dbReference type="CDD" id="cd03241">
    <property type="entry name" value="ABC_RecN"/>
    <property type="match status" value="2"/>
</dbReference>
<keyword evidence="11" id="KW-1185">Reference proteome</keyword>
<dbReference type="RefSeq" id="WP_162050306.1">
    <property type="nucleotide sequence ID" value="NZ_AP019011.1"/>
</dbReference>
<evidence type="ECO:0000256" key="2">
    <source>
        <dbReference type="ARBA" id="ARBA00009441"/>
    </source>
</evidence>
<dbReference type="FunFam" id="3.40.50.300:FF:000356">
    <property type="entry name" value="DNA repair protein RecN"/>
    <property type="match status" value="1"/>
</dbReference>
<dbReference type="GO" id="GO:0006310">
    <property type="term" value="P:DNA recombination"/>
    <property type="evidence" value="ECO:0007669"/>
    <property type="project" value="InterPro"/>
</dbReference>
<dbReference type="EMBL" id="AP022345">
    <property type="protein sequence ID" value="BBU68954.1"/>
    <property type="molecule type" value="Genomic_DNA"/>
</dbReference>
<reference evidence="11" key="1">
    <citation type="submission" date="2020-01" db="EMBL/GenBank/DDBJ databases">
        <title>Phosphoaccumulans saitamaens gen. nov., sp. nov., a polyphosphate accumulating bacterium isolated from surface river water.</title>
        <authorList>
            <person name="Watanabe K."/>
            <person name="Suda W."/>
        </authorList>
    </citation>
    <scope>NUCLEOTIDE SEQUENCE [LARGE SCALE GENOMIC DNA]</scope>
    <source>
        <strain evidence="11">ICHIAU1</strain>
    </source>
</reference>
<evidence type="ECO:0000256" key="6">
    <source>
        <dbReference type="ARBA" id="ARBA00022840"/>
    </source>
</evidence>
<dbReference type="Proteomes" id="UP000463961">
    <property type="component" value="Chromosome"/>
</dbReference>
<protein>
    <recommendedName>
        <fullName evidence="3 9">DNA repair protein RecN</fullName>
    </recommendedName>
    <alternativeName>
        <fullName evidence="8 9">Recombination protein N</fullName>
    </alternativeName>
</protein>
<dbReference type="InterPro" id="IPR003395">
    <property type="entry name" value="RecF/RecN/SMC_N"/>
</dbReference>